<dbReference type="EMBL" id="CAFBMW010000044">
    <property type="protein sequence ID" value="CAB4963887.1"/>
    <property type="molecule type" value="Genomic_DNA"/>
</dbReference>
<evidence type="ECO:0000259" key="6">
    <source>
        <dbReference type="Pfam" id="PF00425"/>
    </source>
</evidence>
<sequence length="654" mass="70757">MTENPTVTDLLEQIQGYGAWAVIRRKAAPTAGLIGGTPHEVASLLDIPLETGVPEPGRSADRLVAVPFRQVRERGFAAIDDGAPLTVVDIEAEHEVAVEDLLAALPDVPVEFADRGGFTTSDADYGEVVEAIIRDEIGQGEGANLVIGRHYRAVVADWDASRALTVLRRLMERERGAYWTFCFFTGDRFLIGASPERHVSVRQGDVRMNPISGTFRVKDPGLDTPSLVPRDGYSTTEGSDGYSTSERLKRRLLDFLADEKEVFELFMVVDEELKMMCDICHEGGQVLGPFLKPMTHLIHTEYLLAGRSERDHREILRDTMYAATVTGAPVENACRLIADYEPEGRGYYGAALALFGRGPDGTPTMDSPILIRTADVSPSGELKVTAGATLVRDSEAAYEVAETRAKAGGILSAFGLAPRATSDGTDIAELARDEDVVLALGSRNQRLSRFWLTDQAGEPADPGLAGKSAVILHGEDDFVNMLVHVLGVFGMTSRVVRHEDYAAGAFDGADLVIVGPGPGDPREGEHPKIASFRRAVDDLLASGQPFLAVCLGHQTLCERLGLDLGYKDVVFQGTQSPVRLDGRTERVGFYNTFVGRVPAGASLPEGVRIEADEATGDIHAVVGPHFRGIQFHAESILTENGYDLLHAAVRDLLT</sequence>
<dbReference type="AlphaFoldDB" id="A0A6J7L772"/>
<dbReference type="Gene3D" id="3.60.120.10">
    <property type="entry name" value="Anthranilate synthase"/>
    <property type="match status" value="1"/>
</dbReference>
<keyword evidence="3" id="KW-0456">Lyase</keyword>
<dbReference type="PRINTS" id="PR00096">
    <property type="entry name" value="GATASE"/>
</dbReference>
<proteinExistence type="predicted"/>
<dbReference type="InterPro" id="IPR017926">
    <property type="entry name" value="GATASE"/>
</dbReference>
<dbReference type="CDD" id="cd01743">
    <property type="entry name" value="GATase1_Anthranilate_Synthase"/>
    <property type="match status" value="1"/>
</dbReference>
<name>A0A6J7L772_9ZZZZ</name>
<dbReference type="PRINTS" id="PR00097">
    <property type="entry name" value="ANTSNTHASEII"/>
</dbReference>
<evidence type="ECO:0000313" key="7">
    <source>
        <dbReference type="EMBL" id="CAB4963887.1"/>
    </source>
</evidence>
<dbReference type="InterPro" id="IPR029062">
    <property type="entry name" value="Class_I_gatase-like"/>
</dbReference>
<evidence type="ECO:0000256" key="2">
    <source>
        <dbReference type="ARBA" id="ARBA00022962"/>
    </source>
</evidence>
<comment type="catalytic activity">
    <reaction evidence="4">
        <text>chorismate + L-glutamine = anthranilate + pyruvate + L-glutamate + H(+)</text>
        <dbReference type="Rhea" id="RHEA:21732"/>
        <dbReference type="ChEBI" id="CHEBI:15361"/>
        <dbReference type="ChEBI" id="CHEBI:15378"/>
        <dbReference type="ChEBI" id="CHEBI:16567"/>
        <dbReference type="ChEBI" id="CHEBI:29748"/>
        <dbReference type="ChEBI" id="CHEBI:29985"/>
        <dbReference type="ChEBI" id="CHEBI:58359"/>
        <dbReference type="EC" id="4.1.3.27"/>
    </reaction>
</comment>
<dbReference type="GO" id="GO:0004049">
    <property type="term" value="F:anthranilate synthase activity"/>
    <property type="evidence" value="ECO:0007669"/>
    <property type="project" value="UniProtKB-EC"/>
</dbReference>
<gene>
    <name evidence="7" type="ORF">UFOPK3662_03486</name>
</gene>
<evidence type="ECO:0000259" key="5">
    <source>
        <dbReference type="Pfam" id="PF00117"/>
    </source>
</evidence>
<protein>
    <recommendedName>
        <fullName evidence="1">anthranilate synthase</fullName>
        <ecNumber evidence="1">4.1.3.27</ecNumber>
    </recommendedName>
</protein>
<keyword evidence="2" id="KW-0315">Glutamine amidotransferase</keyword>
<feature type="domain" description="Chorismate-utilising enzyme C-terminal" evidence="6">
    <location>
        <begin position="123"/>
        <end position="406"/>
    </location>
</feature>
<evidence type="ECO:0000256" key="4">
    <source>
        <dbReference type="ARBA" id="ARBA00047683"/>
    </source>
</evidence>
<dbReference type="InterPro" id="IPR019999">
    <property type="entry name" value="Anth_synth_I-like"/>
</dbReference>
<accession>A0A6J7L772</accession>
<dbReference type="PANTHER" id="PTHR11236">
    <property type="entry name" value="AMINOBENZOATE/ANTHRANILATE SYNTHASE"/>
    <property type="match status" value="1"/>
</dbReference>
<dbReference type="Pfam" id="PF00425">
    <property type="entry name" value="Chorismate_bind"/>
    <property type="match status" value="1"/>
</dbReference>
<dbReference type="PROSITE" id="PS51273">
    <property type="entry name" value="GATASE_TYPE_1"/>
    <property type="match status" value="1"/>
</dbReference>
<feature type="domain" description="Glutamine amidotransferase" evidence="5">
    <location>
        <begin position="475"/>
        <end position="648"/>
    </location>
</feature>
<reference evidence="7" key="1">
    <citation type="submission" date="2020-05" db="EMBL/GenBank/DDBJ databases">
        <authorList>
            <person name="Chiriac C."/>
            <person name="Salcher M."/>
            <person name="Ghai R."/>
            <person name="Kavagutti S V."/>
        </authorList>
    </citation>
    <scope>NUCLEOTIDE SEQUENCE</scope>
</reference>
<evidence type="ECO:0000256" key="1">
    <source>
        <dbReference type="ARBA" id="ARBA00012266"/>
    </source>
</evidence>
<dbReference type="SUPFAM" id="SSF52317">
    <property type="entry name" value="Class I glutamine amidotransferase-like"/>
    <property type="match status" value="1"/>
</dbReference>
<dbReference type="InterPro" id="IPR006221">
    <property type="entry name" value="TrpG/PapA_dom"/>
</dbReference>
<dbReference type="InterPro" id="IPR005801">
    <property type="entry name" value="ADC_synthase"/>
</dbReference>
<dbReference type="Pfam" id="PF00117">
    <property type="entry name" value="GATase"/>
    <property type="match status" value="1"/>
</dbReference>
<organism evidence="7">
    <name type="scientific">freshwater metagenome</name>
    <dbReference type="NCBI Taxonomy" id="449393"/>
    <lineage>
        <taxon>unclassified sequences</taxon>
        <taxon>metagenomes</taxon>
        <taxon>ecological metagenomes</taxon>
    </lineage>
</organism>
<dbReference type="PANTHER" id="PTHR11236:SF49">
    <property type="entry name" value="ANTHRANILATE SYNTHASE COMPONENT 1"/>
    <property type="match status" value="1"/>
</dbReference>
<dbReference type="SUPFAM" id="SSF56322">
    <property type="entry name" value="ADC synthase"/>
    <property type="match status" value="1"/>
</dbReference>
<dbReference type="Gene3D" id="3.40.50.880">
    <property type="match status" value="1"/>
</dbReference>
<evidence type="ECO:0000256" key="3">
    <source>
        <dbReference type="ARBA" id="ARBA00023239"/>
    </source>
</evidence>
<dbReference type="InterPro" id="IPR015890">
    <property type="entry name" value="Chorismate_C"/>
</dbReference>
<dbReference type="GO" id="GO:0000162">
    <property type="term" value="P:L-tryptophan biosynthetic process"/>
    <property type="evidence" value="ECO:0007669"/>
    <property type="project" value="TreeGrafter"/>
</dbReference>
<dbReference type="EC" id="4.1.3.27" evidence="1"/>